<dbReference type="Pfam" id="PF08240">
    <property type="entry name" value="ADH_N"/>
    <property type="match status" value="1"/>
</dbReference>
<accession>A0ABY8JLY4</accession>
<dbReference type="SMART" id="SM00829">
    <property type="entry name" value="PKS_ER"/>
    <property type="match status" value="1"/>
</dbReference>
<dbReference type="InterPro" id="IPR013154">
    <property type="entry name" value="ADH-like_N"/>
</dbReference>
<dbReference type="InterPro" id="IPR011032">
    <property type="entry name" value="GroES-like_sf"/>
</dbReference>
<dbReference type="SUPFAM" id="SSF51735">
    <property type="entry name" value="NAD(P)-binding Rossmann-fold domains"/>
    <property type="match status" value="1"/>
</dbReference>
<proteinExistence type="predicted"/>
<dbReference type="CDD" id="cd08276">
    <property type="entry name" value="MDR7"/>
    <property type="match status" value="1"/>
</dbReference>
<dbReference type="PANTHER" id="PTHR45033:SF2">
    <property type="entry name" value="ZINC-TYPE ALCOHOL DEHYDROGENASE-LIKE PROTEIN C1773.06C"/>
    <property type="match status" value="1"/>
</dbReference>
<dbReference type="PANTHER" id="PTHR45033">
    <property type="match status" value="1"/>
</dbReference>
<evidence type="ECO:0000313" key="3">
    <source>
        <dbReference type="Proteomes" id="UP001221546"/>
    </source>
</evidence>
<gene>
    <name evidence="2" type="ORF">QA636_07405</name>
</gene>
<dbReference type="Pfam" id="PF00107">
    <property type="entry name" value="ADH_zinc_N"/>
    <property type="match status" value="1"/>
</dbReference>
<dbReference type="SUPFAM" id="SSF50129">
    <property type="entry name" value="GroES-like"/>
    <property type="match status" value="1"/>
</dbReference>
<keyword evidence="3" id="KW-1185">Reference proteome</keyword>
<evidence type="ECO:0000313" key="2">
    <source>
        <dbReference type="EMBL" id="WFU65355.1"/>
    </source>
</evidence>
<evidence type="ECO:0000259" key="1">
    <source>
        <dbReference type="SMART" id="SM00829"/>
    </source>
</evidence>
<dbReference type="InterPro" id="IPR036291">
    <property type="entry name" value="NAD(P)-bd_dom_sf"/>
</dbReference>
<protein>
    <submittedName>
        <fullName evidence="2">NAD(P)-dependent alcohol dehydrogenase</fullName>
    </submittedName>
</protein>
<dbReference type="InterPro" id="IPR013149">
    <property type="entry name" value="ADH-like_C"/>
</dbReference>
<dbReference type="Gene3D" id="3.90.180.10">
    <property type="entry name" value="Medium-chain alcohol dehydrogenases, catalytic domain"/>
    <property type="match status" value="1"/>
</dbReference>
<dbReference type="InterPro" id="IPR020843">
    <property type="entry name" value="ER"/>
</dbReference>
<feature type="domain" description="Enoyl reductase (ER)" evidence="1">
    <location>
        <begin position="10"/>
        <end position="332"/>
    </location>
</feature>
<dbReference type="InterPro" id="IPR052711">
    <property type="entry name" value="Zinc_ADH-like"/>
</dbReference>
<dbReference type="EMBL" id="CP121646">
    <property type="protein sequence ID" value="WFU65355.1"/>
    <property type="molecule type" value="Genomic_DNA"/>
</dbReference>
<name>A0ABY8JLY4_9BRAD</name>
<sequence>MQAFSIEQPGNPNSLFLKKRASITPGAREVLVRIRANSLNYRDLLILRGDTFNVRPGLIPLSDGTGDIVAVGDRVTRAKIGDRIAATFFPRWIGGRVRPGYISEQRGSDVDGLLCSHAVISEEEIVHLPAHLSFAEAATLPCAALTAWSALTGPVPVIAGDTVLIQGSGGVSLFALQFAKLFGARVIATTSSADKAERLKELGADDVINYKDTPDWEFAVRKRTGGLGADHIVEVGGLGTLTRSLKASAVGGQIALIGRLTKVEDFDPSALSQSVSTVRRITVGSRDGFDAMNRAIAAQQLRPVISRSFPYSKAMDAFRAFESRSHVGKIVIEHE</sequence>
<dbReference type="RefSeq" id="WP_141340659.1">
    <property type="nucleotide sequence ID" value="NZ_CP121646.1"/>
</dbReference>
<organism evidence="2 3">
    <name type="scientific">Bradyrhizobium brasilense</name>
    <dbReference type="NCBI Taxonomy" id="1419277"/>
    <lineage>
        <taxon>Bacteria</taxon>
        <taxon>Pseudomonadati</taxon>
        <taxon>Pseudomonadota</taxon>
        <taxon>Alphaproteobacteria</taxon>
        <taxon>Hyphomicrobiales</taxon>
        <taxon>Nitrobacteraceae</taxon>
        <taxon>Bradyrhizobium</taxon>
    </lineage>
</organism>
<reference evidence="2 3" key="1">
    <citation type="submission" date="2023-04" db="EMBL/GenBank/DDBJ databases">
        <title>Australian commercial rhizobial inoculants.</title>
        <authorList>
            <person name="Kohlmeier M.G."/>
            <person name="O'Hara G.W."/>
            <person name="Colombi E."/>
            <person name="Ramsay J.P."/>
            <person name="Terpolilli J."/>
        </authorList>
    </citation>
    <scope>NUCLEOTIDE SEQUENCE [LARGE SCALE GENOMIC DNA]</scope>
    <source>
        <strain evidence="2 3">CB627</strain>
    </source>
</reference>
<dbReference type="Proteomes" id="UP001221546">
    <property type="component" value="Chromosome"/>
</dbReference>
<dbReference type="Gene3D" id="3.40.50.720">
    <property type="entry name" value="NAD(P)-binding Rossmann-like Domain"/>
    <property type="match status" value="1"/>
</dbReference>